<dbReference type="NCBIfam" id="TIGR00250">
    <property type="entry name" value="RNAse_H_YqgF"/>
    <property type="match status" value="1"/>
</dbReference>
<dbReference type="InterPro" id="IPR006641">
    <property type="entry name" value="YqgF/RNaseH-like_dom"/>
</dbReference>
<dbReference type="GO" id="GO:0004518">
    <property type="term" value="F:nuclease activity"/>
    <property type="evidence" value="ECO:0007669"/>
    <property type="project" value="UniProtKB-KW"/>
</dbReference>
<dbReference type="HAMAP" id="MF_00651">
    <property type="entry name" value="Nuclease_YqgF"/>
    <property type="match status" value="1"/>
</dbReference>
<comment type="subcellular location">
    <subcellularLocation>
        <location evidence="1">Cytoplasm</location>
    </subcellularLocation>
</comment>
<accession>A0A8D4VLF9</accession>
<name>A0A8D4VLF9_9GAMM</name>
<dbReference type="GO" id="GO:0016788">
    <property type="term" value="F:hydrolase activity, acting on ester bonds"/>
    <property type="evidence" value="ECO:0007669"/>
    <property type="project" value="UniProtKB-UniRule"/>
</dbReference>
<dbReference type="PANTHER" id="PTHR33317">
    <property type="entry name" value="POLYNUCLEOTIDYL TRANSFERASE, RIBONUCLEASE H-LIKE SUPERFAMILY PROTEIN"/>
    <property type="match status" value="1"/>
</dbReference>
<dbReference type="SMART" id="SM00732">
    <property type="entry name" value="YqgFc"/>
    <property type="match status" value="1"/>
</dbReference>
<dbReference type="AlphaFoldDB" id="A0A8D4VLF9"/>
<dbReference type="CDD" id="cd16964">
    <property type="entry name" value="YqgF"/>
    <property type="match status" value="1"/>
</dbReference>
<evidence type="ECO:0000313" key="3">
    <source>
        <dbReference type="EMBL" id="BBL69429.1"/>
    </source>
</evidence>
<gene>
    <name evidence="3" type="ORF">MoryE10_00350</name>
</gene>
<dbReference type="RefSeq" id="WP_221047844.1">
    <property type="nucleotide sequence ID" value="NZ_AP019782.1"/>
</dbReference>
<dbReference type="GO" id="GO:0005829">
    <property type="term" value="C:cytosol"/>
    <property type="evidence" value="ECO:0007669"/>
    <property type="project" value="TreeGrafter"/>
</dbReference>
<dbReference type="InterPro" id="IPR005227">
    <property type="entry name" value="YqgF"/>
</dbReference>
<sequence>MPEAALRPAAAEGTFLGFDYGSKHIGVAVGQRVTGTASPLETVRVVGHKPDWEAIARLIATWRPEGLVVGIAYQQDGSENPITQAMLRFSRQLHGRFSLPVHTVDETLTTFDARQMLYDDLKVRRKTYLQAKDELAAQLILQTWLSL</sequence>
<comment type="similarity">
    <text evidence="1">Belongs to the YqgF HJR family.</text>
</comment>
<evidence type="ECO:0000259" key="2">
    <source>
        <dbReference type="SMART" id="SM00732"/>
    </source>
</evidence>
<organism evidence="3 4">
    <name type="scientific">Methylogaea oryzae</name>
    <dbReference type="NCBI Taxonomy" id="1295382"/>
    <lineage>
        <taxon>Bacteria</taxon>
        <taxon>Pseudomonadati</taxon>
        <taxon>Pseudomonadota</taxon>
        <taxon>Gammaproteobacteria</taxon>
        <taxon>Methylococcales</taxon>
        <taxon>Methylococcaceae</taxon>
        <taxon>Methylogaea</taxon>
    </lineage>
</organism>
<dbReference type="Proteomes" id="UP000824988">
    <property type="component" value="Chromosome"/>
</dbReference>
<protein>
    <recommendedName>
        <fullName evidence="1">Putative pre-16S rRNA nuclease</fullName>
        <ecNumber evidence="1">3.1.-.-</ecNumber>
    </recommendedName>
</protein>
<keyword evidence="1" id="KW-0963">Cytoplasm</keyword>
<keyword evidence="1" id="KW-0378">Hydrolase</keyword>
<dbReference type="KEGG" id="moz:MoryE10_00350"/>
<keyword evidence="1" id="KW-0690">Ribosome biogenesis</keyword>
<keyword evidence="4" id="KW-1185">Reference proteome</keyword>
<dbReference type="GO" id="GO:0000967">
    <property type="term" value="P:rRNA 5'-end processing"/>
    <property type="evidence" value="ECO:0007669"/>
    <property type="project" value="UniProtKB-UniRule"/>
</dbReference>
<evidence type="ECO:0000313" key="4">
    <source>
        <dbReference type="Proteomes" id="UP000824988"/>
    </source>
</evidence>
<dbReference type="Pfam" id="PF03652">
    <property type="entry name" value="RuvX"/>
    <property type="match status" value="1"/>
</dbReference>
<feature type="domain" description="YqgF/RNase H-like" evidence="2">
    <location>
        <begin position="13"/>
        <end position="113"/>
    </location>
</feature>
<dbReference type="EMBL" id="AP019782">
    <property type="protein sequence ID" value="BBL69429.1"/>
    <property type="molecule type" value="Genomic_DNA"/>
</dbReference>
<reference evidence="3" key="1">
    <citation type="submission" date="2019-06" db="EMBL/GenBank/DDBJ databases">
        <title>Complete genome sequence of Methylogaea oryzae strain JCM16910.</title>
        <authorList>
            <person name="Asakawa S."/>
        </authorList>
    </citation>
    <scope>NUCLEOTIDE SEQUENCE</scope>
    <source>
        <strain evidence="3">E10</strain>
    </source>
</reference>
<dbReference type="EC" id="3.1.-.-" evidence="1"/>
<dbReference type="PANTHER" id="PTHR33317:SF4">
    <property type="entry name" value="POLYNUCLEOTIDYL TRANSFERASE, RIBONUCLEASE H-LIKE SUPERFAMILY PROTEIN"/>
    <property type="match status" value="1"/>
</dbReference>
<evidence type="ECO:0000256" key="1">
    <source>
        <dbReference type="HAMAP-Rule" id="MF_00651"/>
    </source>
</evidence>
<proteinExistence type="inferred from homology"/>
<keyword evidence="1" id="KW-0540">Nuclease</keyword>
<comment type="function">
    <text evidence="1">Could be a nuclease involved in processing of the 5'-end of pre-16S rRNA.</text>
</comment>